<feature type="transmembrane region" description="Helical" evidence="1">
    <location>
        <begin position="7"/>
        <end position="31"/>
    </location>
</feature>
<dbReference type="EMBL" id="MIZA01000001">
    <property type="protein sequence ID" value="OIR21160.1"/>
    <property type="molecule type" value="Genomic_DNA"/>
</dbReference>
<feature type="transmembrane region" description="Helical" evidence="1">
    <location>
        <begin position="150"/>
        <end position="169"/>
    </location>
</feature>
<evidence type="ECO:0000313" key="3">
    <source>
        <dbReference type="Proteomes" id="UP000183080"/>
    </source>
</evidence>
<protein>
    <submittedName>
        <fullName evidence="2">Uncharacterized protein</fullName>
    </submittedName>
</protein>
<dbReference type="AlphaFoldDB" id="A0A1J5TY27"/>
<feature type="transmembrane region" description="Helical" evidence="1">
    <location>
        <begin position="385"/>
        <end position="405"/>
    </location>
</feature>
<evidence type="ECO:0000256" key="1">
    <source>
        <dbReference type="SAM" id="Phobius"/>
    </source>
</evidence>
<proteinExistence type="predicted"/>
<dbReference type="Proteomes" id="UP000183080">
    <property type="component" value="Unassembled WGS sequence"/>
</dbReference>
<feature type="transmembrane region" description="Helical" evidence="1">
    <location>
        <begin position="309"/>
        <end position="327"/>
    </location>
</feature>
<gene>
    <name evidence="2" type="ORF">BD935_00045</name>
</gene>
<accession>A0A1J5TY27</accession>
<feature type="transmembrane region" description="Helical" evidence="1">
    <location>
        <begin position="411"/>
        <end position="432"/>
    </location>
</feature>
<feature type="transmembrane region" description="Helical" evidence="1">
    <location>
        <begin position="444"/>
        <end position="462"/>
    </location>
</feature>
<feature type="transmembrane region" description="Helical" evidence="1">
    <location>
        <begin position="202"/>
        <end position="219"/>
    </location>
</feature>
<dbReference type="STRING" id="1888995.BD935_00045"/>
<evidence type="ECO:0000313" key="2">
    <source>
        <dbReference type="EMBL" id="OIR21160.1"/>
    </source>
</evidence>
<feature type="transmembrane region" description="Helical" evidence="1">
    <location>
        <begin position="226"/>
        <end position="245"/>
    </location>
</feature>
<feature type="transmembrane region" description="Helical" evidence="1">
    <location>
        <begin position="84"/>
        <end position="104"/>
    </location>
</feature>
<sequence>MINRSKYYLLLILISIVTLQNTFFELINYGLTFTSVDGLLHFSRGNLYTEISDPFSLAEVYVYYPPGYSIFVGVLLLFFEDSFLTWYIFRAFSAVLVILLIFIFGNKLINAKLGILVSLFSALPLGIVYYKNDEGNFLPALNITSPSLNGSDTDIILILSQMVLIIFILDRHSKTNFSNNKFILVLFFFCLIHALSHTNRLLMIFASVIIFSLAIQFTNHDRKVKTNALHVSLTYQIALLCSYLFHYSNVFNSTAIGEEFANKIPGSLDSISLNFSFYFALFVTFNILVYVISFNINTNIISNKFVDKYWIVYTFFALSISITILYSGSNSSFSSVSGPYFIGNASYFGNILILAKHGYSLLIFFSSFAAYYYIRDQSIRRNYRLILELFLISLMVYLISIWLDFVSRRMGAFYIFRPLFIGSAIYFSYNFLSRINLRHITIPVVTFLVILIQTFMIFNYVISPPIIMGINDYDNTIKSRDYQENIGVSINIIKHLNKVEHEDKLILTLAENQKLFAALYPISPISEEHLGTIFRNEIYFLSFFESYDSEYLVITQRDIISKDNTTIQFNTDKYDNYDFLDITYTNSLGEKVYFYNGGLD</sequence>
<feature type="transmembrane region" description="Helical" evidence="1">
    <location>
        <begin position="111"/>
        <end position="130"/>
    </location>
</feature>
<feature type="transmembrane region" description="Helical" evidence="1">
    <location>
        <begin position="181"/>
        <end position="196"/>
    </location>
</feature>
<keyword evidence="1" id="KW-0472">Membrane</keyword>
<name>A0A1J5TY27_9ARCH</name>
<keyword evidence="1" id="KW-0812">Transmembrane</keyword>
<feature type="transmembrane region" description="Helical" evidence="1">
    <location>
        <begin position="347"/>
        <end position="373"/>
    </location>
</feature>
<comment type="caution">
    <text evidence="2">The sequence shown here is derived from an EMBL/GenBank/DDBJ whole genome shotgun (WGS) entry which is preliminary data.</text>
</comment>
<feature type="transmembrane region" description="Helical" evidence="1">
    <location>
        <begin position="275"/>
        <end position="297"/>
    </location>
</feature>
<keyword evidence="1" id="KW-1133">Transmembrane helix</keyword>
<organism evidence="2 3">
    <name type="scientific">Marine Group III euryarchaeote CG-Epi1</name>
    <dbReference type="NCBI Taxonomy" id="1888995"/>
    <lineage>
        <taxon>Archaea</taxon>
        <taxon>Methanobacteriati</taxon>
        <taxon>Thermoplasmatota</taxon>
        <taxon>Thermoplasmata</taxon>
        <taxon>Candidatus Thermoprofundales</taxon>
    </lineage>
</organism>
<reference evidence="2 3" key="1">
    <citation type="submission" date="2016-08" db="EMBL/GenBank/DDBJ databases">
        <title>New Insights into Marine Group III Euryarchaeota, from dark to light.</title>
        <authorList>
            <person name="Haro-Moreno J.M."/>
            <person name="Rodriguez-Valera F."/>
            <person name="Lopez-Garcia P."/>
            <person name="Moreira D."/>
            <person name="Martin-Cuadrado A.B."/>
        </authorList>
    </citation>
    <scope>NUCLEOTIDE SEQUENCE [LARGE SCALE GENOMIC DNA]</scope>
    <source>
        <strain evidence="2">CG-Epi1</strain>
    </source>
</reference>